<dbReference type="EnsemblPlants" id="MELO3C033896.2.1">
    <property type="protein sequence ID" value="MELO3C033896.2.1"/>
    <property type="gene ID" value="MELO3C033896.2"/>
</dbReference>
<dbReference type="AlphaFoldDB" id="A0A9I9EHN7"/>
<evidence type="ECO:0000313" key="1">
    <source>
        <dbReference type="EnsemblPlants" id="MELO3C033896.2.1"/>
    </source>
</evidence>
<reference evidence="1" key="1">
    <citation type="submission" date="2023-03" db="UniProtKB">
        <authorList>
            <consortium name="EnsemblPlants"/>
        </authorList>
    </citation>
    <scope>IDENTIFICATION</scope>
</reference>
<dbReference type="Gramene" id="MELO3C033896.2.1">
    <property type="protein sequence ID" value="MELO3C033896.2.1"/>
    <property type="gene ID" value="MELO3C033896.2"/>
</dbReference>
<name>A0A9I9EHN7_CUCME</name>
<accession>A0A9I9EHN7</accession>
<proteinExistence type="predicted"/>
<organism evidence="1">
    <name type="scientific">Cucumis melo</name>
    <name type="common">Muskmelon</name>
    <dbReference type="NCBI Taxonomy" id="3656"/>
    <lineage>
        <taxon>Eukaryota</taxon>
        <taxon>Viridiplantae</taxon>
        <taxon>Streptophyta</taxon>
        <taxon>Embryophyta</taxon>
        <taxon>Tracheophyta</taxon>
        <taxon>Spermatophyta</taxon>
        <taxon>Magnoliopsida</taxon>
        <taxon>eudicotyledons</taxon>
        <taxon>Gunneridae</taxon>
        <taxon>Pentapetalae</taxon>
        <taxon>rosids</taxon>
        <taxon>fabids</taxon>
        <taxon>Cucurbitales</taxon>
        <taxon>Cucurbitaceae</taxon>
        <taxon>Benincaseae</taxon>
        <taxon>Cucumis</taxon>
    </lineage>
</organism>
<sequence>MTHINKKFRLLSTDSKKNREGIEVSFSFKRPLLFSRRLPHHHLLPLLFSPLGRNNNHPKFRAPSSSPSEPLSLVGSHTHIKYFMRTDETRTMSLKMHKLGLQPTFHTFDGFVRLVVLERGFSAAWK</sequence>
<protein>
    <submittedName>
        <fullName evidence="1">Uncharacterized protein</fullName>
    </submittedName>
</protein>